<dbReference type="EMBL" id="DS547144">
    <property type="protein sequence ID" value="EDR00969.1"/>
    <property type="molecule type" value="Genomic_DNA"/>
</dbReference>
<dbReference type="PANTHER" id="PTHR43439">
    <property type="entry name" value="PHENYLACETATE-COENZYME A LIGASE"/>
    <property type="match status" value="1"/>
</dbReference>
<dbReference type="RefSeq" id="XP_001888364.1">
    <property type="nucleotide sequence ID" value="XM_001888329.1"/>
</dbReference>
<dbReference type="InterPro" id="IPR036736">
    <property type="entry name" value="ACP-like_sf"/>
</dbReference>
<dbReference type="HOGENOM" id="CLU_002220_1_0_1"/>
<proteinExistence type="predicted"/>
<gene>
    <name evidence="5" type="ORF">LACBIDRAFT_312779</name>
</gene>
<dbReference type="InterPro" id="IPR013120">
    <property type="entry name" value="FAR_NAD-bd"/>
</dbReference>
<dbReference type="InterPro" id="IPR051414">
    <property type="entry name" value="Adenylate-forming_Reductase"/>
</dbReference>
<dbReference type="PROSITE" id="PS00455">
    <property type="entry name" value="AMP_BINDING"/>
    <property type="match status" value="1"/>
</dbReference>
<dbReference type="InterPro" id="IPR042099">
    <property type="entry name" value="ANL_N_sf"/>
</dbReference>
<dbReference type="KEGG" id="lbc:LACBIDRAFT_312779"/>
<dbReference type="SUPFAM" id="SSF51735">
    <property type="entry name" value="NAD(P)-binding Rossmann-fold domains"/>
    <property type="match status" value="1"/>
</dbReference>
<keyword evidence="1" id="KW-0596">Phosphopantetheine</keyword>
<protein>
    <submittedName>
        <fullName evidence="5">Predicted protein</fullName>
    </submittedName>
</protein>
<dbReference type="STRING" id="486041.B0DWP1"/>
<dbReference type="InterPro" id="IPR036291">
    <property type="entry name" value="NAD(P)-bd_dom_sf"/>
</dbReference>
<dbReference type="SUPFAM" id="SSF56801">
    <property type="entry name" value="Acetyl-CoA synthetase-like"/>
    <property type="match status" value="1"/>
</dbReference>
<dbReference type="InParanoid" id="B0DWP1"/>
<dbReference type="Gene3D" id="3.40.50.12780">
    <property type="entry name" value="N-terminal domain of ligase-like"/>
    <property type="match status" value="1"/>
</dbReference>
<sequence>MKCIPTPEATSFPLFIPPPLDGSLTIPEIYDFHYSNNPDHPLFIYDDGGVQTIPWRQAVKAIHRAAMMVQGIPNPHAQVGSDPPVVAILAVTDQLSYFALTAGIMRAGYRAFPISARNSDVGVANLLQKTKAKYVLVSDDRAMQEIAISARSIISASSSDCPCEIELLPVPSFDQLYVESGEEFAPLSPMVDTDLRNIAIILHSSGSTSFPKPIFISHQSILQWGVQPCHGERDICGRVLSNHSIPFFHAMGIVSLAWATMTGVIISNFAPKSPPTVSSPDSVYTGAITTRSNFILSVPSFLEEWSQLPERVNELQKFDAILFGGGPIQKAVGDMLHSKGVHLYPLYGATELGAVSMFLPKRPPSEGWEYFKISPHIKPVFLNEGGGDITFRLIVQKCPTHTPAVINTQNSDIDAYDTNDLLIRHPTNPELWKMYGRADDQIMHSNGEKTNPVPLETIINRHPKVGSAVIFGRGRFQAGVLIEPIPACAFDPSNHYLLIEFRNAIWPSVEDANLFAPSHSRIFKEMILFSSPSKPFQFTPKGTARRQAILSDYADEIERGYKAIEEPSVTEIPIPTSNSMQECLVFVRKTISEVFSTQFGDNDDFFEHGCDSLQVTWIRSRILYALRQQSHISTKDIPTNFVYLNPTIHNLSKFIYDLAINKQSATPSDAVSNAFAGMDALVDKYSFNFPPRHSSSLHPSQEAVLLTGSTGGLGSHILEKLVLDDQISRIYALNRRDKHITSRRKLVSVFEDRGIDATLLDSPKIVFLEGDTTKERLGLGDTIYEELRQNVTCIMHIAWRVDFNIALSSMEPMLQGLRRLIDFALSSPYQSPPRLLFASSIGVVKTTYADWTEGFLLENPVADPSVASQTGYPQSKWVGERMLARAAERTELAPIIVRIGQLCGGRNGSWNTSEWVPSIVRSGQLLGCLPRADGCVTWIPIHAAASALVEMRKSDDLYLHLVHPSPVPWTNIVAVVSEALMVPLVPYHQWLSRLEQWDSNSISHREENPAIRLLDFYRSSAKVTHPGDAEAFGFPRLSTVRAVEAAPSLRPANLQPLGQDDILSWIKYWKKKGFLSNVVQSTETTLSKVESSYEMPFSNPAPAATFKFPSLIEGLHYLGIRWL</sequence>
<evidence type="ECO:0000313" key="5">
    <source>
        <dbReference type="EMBL" id="EDR00969.1"/>
    </source>
</evidence>
<name>B0DWP1_LACBS</name>
<accession>B0DWP1</accession>
<dbReference type="InterPro" id="IPR020845">
    <property type="entry name" value="AMP-binding_CS"/>
</dbReference>
<dbReference type="Gene3D" id="3.40.50.720">
    <property type="entry name" value="NAD(P)-binding Rossmann-like Domain"/>
    <property type="match status" value="1"/>
</dbReference>
<organism evidence="6">
    <name type="scientific">Laccaria bicolor (strain S238N-H82 / ATCC MYA-4686)</name>
    <name type="common">Bicoloured deceiver</name>
    <name type="synonym">Laccaria laccata var. bicolor</name>
    <dbReference type="NCBI Taxonomy" id="486041"/>
    <lineage>
        <taxon>Eukaryota</taxon>
        <taxon>Fungi</taxon>
        <taxon>Dikarya</taxon>
        <taxon>Basidiomycota</taxon>
        <taxon>Agaricomycotina</taxon>
        <taxon>Agaricomycetes</taxon>
        <taxon>Agaricomycetidae</taxon>
        <taxon>Agaricales</taxon>
        <taxon>Agaricineae</taxon>
        <taxon>Hydnangiaceae</taxon>
        <taxon>Laccaria</taxon>
    </lineage>
</organism>
<dbReference type="Gene3D" id="1.10.1200.10">
    <property type="entry name" value="ACP-like"/>
    <property type="match status" value="1"/>
</dbReference>
<dbReference type="InterPro" id="IPR000873">
    <property type="entry name" value="AMP-dep_synth/lig_dom"/>
</dbReference>
<dbReference type="Pfam" id="PF00501">
    <property type="entry name" value="AMP-binding"/>
    <property type="match status" value="1"/>
</dbReference>
<dbReference type="Pfam" id="PF23562">
    <property type="entry name" value="AMP-binding_C_3"/>
    <property type="match status" value="1"/>
</dbReference>
<keyword evidence="6" id="KW-1185">Reference proteome</keyword>
<dbReference type="Proteomes" id="UP000001194">
    <property type="component" value="Unassembled WGS sequence"/>
</dbReference>
<evidence type="ECO:0000259" key="3">
    <source>
        <dbReference type="Pfam" id="PF00501"/>
    </source>
</evidence>
<evidence type="ECO:0000256" key="2">
    <source>
        <dbReference type="ARBA" id="ARBA00022553"/>
    </source>
</evidence>
<dbReference type="PANTHER" id="PTHR43439:SF2">
    <property type="entry name" value="ENZYME, PUTATIVE (JCVI)-RELATED"/>
    <property type="match status" value="1"/>
</dbReference>
<dbReference type="GeneID" id="6084057"/>
<evidence type="ECO:0000259" key="4">
    <source>
        <dbReference type="Pfam" id="PF07993"/>
    </source>
</evidence>
<feature type="domain" description="Thioester reductase (TE)" evidence="4">
    <location>
        <begin position="706"/>
        <end position="941"/>
    </location>
</feature>
<evidence type="ECO:0000313" key="6">
    <source>
        <dbReference type="Proteomes" id="UP000001194"/>
    </source>
</evidence>
<dbReference type="AlphaFoldDB" id="B0DWP1"/>
<reference evidence="5 6" key="1">
    <citation type="journal article" date="2008" name="Nature">
        <title>The genome of Laccaria bicolor provides insights into mycorrhizal symbiosis.</title>
        <authorList>
            <person name="Martin F."/>
            <person name="Aerts A."/>
            <person name="Ahren D."/>
            <person name="Brun A."/>
            <person name="Danchin E.G.J."/>
            <person name="Duchaussoy F."/>
            <person name="Gibon J."/>
            <person name="Kohler A."/>
            <person name="Lindquist E."/>
            <person name="Pereda V."/>
            <person name="Salamov A."/>
            <person name="Shapiro H.J."/>
            <person name="Wuyts J."/>
            <person name="Blaudez D."/>
            <person name="Buee M."/>
            <person name="Brokstein P."/>
            <person name="Canbaeck B."/>
            <person name="Cohen D."/>
            <person name="Courty P.E."/>
            <person name="Coutinho P.M."/>
            <person name="Delaruelle C."/>
            <person name="Detter J.C."/>
            <person name="Deveau A."/>
            <person name="DiFazio S."/>
            <person name="Duplessis S."/>
            <person name="Fraissinet-Tachet L."/>
            <person name="Lucic E."/>
            <person name="Frey-Klett P."/>
            <person name="Fourrey C."/>
            <person name="Feussner I."/>
            <person name="Gay G."/>
            <person name="Grimwood J."/>
            <person name="Hoegger P.J."/>
            <person name="Jain P."/>
            <person name="Kilaru S."/>
            <person name="Labbe J."/>
            <person name="Lin Y.C."/>
            <person name="Legue V."/>
            <person name="Le Tacon F."/>
            <person name="Marmeisse R."/>
            <person name="Melayah D."/>
            <person name="Montanini B."/>
            <person name="Muratet M."/>
            <person name="Nehls U."/>
            <person name="Niculita-Hirzel H."/>
            <person name="Oudot-Le Secq M.P."/>
            <person name="Peter M."/>
            <person name="Quesneville H."/>
            <person name="Rajashekar B."/>
            <person name="Reich M."/>
            <person name="Rouhier N."/>
            <person name="Schmutz J."/>
            <person name="Yin T."/>
            <person name="Chalot M."/>
            <person name="Henrissat B."/>
            <person name="Kuees U."/>
            <person name="Lucas S."/>
            <person name="Van de Peer Y."/>
            <person name="Podila G.K."/>
            <person name="Polle A."/>
            <person name="Pukkila P.J."/>
            <person name="Richardson P.M."/>
            <person name="Rouze P."/>
            <person name="Sanders I.R."/>
            <person name="Stajich J.E."/>
            <person name="Tunlid A."/>
            <person name="Tuskan G."/>
            <person name="Grigoriev I.V."/>
        </authorList>
    </citation>
    <scope>NUCLEOTIDE SEQUENCE [LARGE SCALE GENOMIC DNA]</scope>
    <source>
        <strain evidence="6">S238N-H82 / ATCC MYA-4686</strain>
    </source>
</reference>
<evidence type="ECO:0000256" key="1">
    <source>
        <dbReference type="ARBA" id="ARBA00022450"/>
    </source>
</evidence>
<feature type="domain" description="AMP-dependent synthetase/ligase" evidence="3">
    <location>
        <begin position="36"/>
        <end position="362"/>
    </location>
</feature>
<dbReference type="OrthoDB" id="429813at2759"/>
<keyword evidence="2" id="KW-0597">Phosphoprotein</keyword>
<dbReference type="Pfam" id="PF07993">
    <property type="entry name" value="NAD_binding_4"/>
    <property type="match status" value="1"/>
</dbReference>